<dbReference type="InterPro" id="IPR028889">
    <property type="entry name" value="USP"/>
</dbReference>
<dbReference type="GO" id="GO:0004843">
    <property type="term" value="F:cysteine-type deubiquitinase activity"/>
    <property type="evidence" value="ECO:0007669"/>
    <property type="project" value="UniProtKB-UniRule"/>
</dbReference>
<dbReference type="EMBL" id="AMQN01008295">
    <property type="status" value="NOT_ANNOTATED_CDS"/>
    <property type="molecule type" value="Genomic_DNA"/>
</dbReference>
<dbReference type="PROSITE" id="PS50235">
    <property type="entry name" value="USP_3"/>
    <property type="match status" value="1"/>
</dbReference>
<dbReference type="Pfam" id="PF00443">
    <property type="entry name" value="UCH"/>
    <property type="match status" value="1"/>
</dbReference>
<evidence type="ECO:0000313" key="5">
    <source>
        <dbReference type="EnsemblMetazoa" id="CapteP222637"/>
    </source>
</evidence>
<protein>
    <recommendedName>
        <fullName evidence="1">Ubiquitin carboxyl-terminal hydrolase</fullName>
        <ecNumber evidence="1">3.4.19.12</ecNumber>
    </recommendedName>
</protein>
<feature type="domain" description="USP" evidence="3">
    <location>
        <begin position="436"/>
        <end position="733"/>
    </location>
</feature>
<dbReference type="EC" id="3.4.19.12" evidence="1"/>
<evidence type="ECO:0000259" key="3">
    <source>
        <dbReference type="PROSITE" id="PS50235"/>
    </source>
</evidence>
<dbReference type="GO" id="GO:0005634">
    <property type="term" value="C:nucleus"/>
    <property type="evidence" value="ECO:0007669"/>
    <property type="project" value="TreeGrafter"/>
</dbReference>
<dbReference type="GO" id="GO:0005829">
    <property type="term" value="C:cytosol"/>
    <property type="evidence" value="ECO:0007669"/>
    <property type="project" value="TreeGrafter"/>
</dbReference>
<feature type="compositionally biased region" description="Basic and acidic residues" evidence="2">
    <location>
        <begin position="765"/>
        <end position="778"/>
    </location>
</feature>
<dbReference type="GO" id="GO:0016579">
    <property type="term" value="P:protein deubiquitination"/>
    <property type="evidence" value="ECO:0007669"/>
    <property type="project" value="InterPro"/>
</dbReference>
<dbReference type="InterPro" id="IPR038765">
    <property type="entry name" value="Papain-like_cys_pep_sf"/>
</dbReference>
<dbReference type="Gene3D" id="3.90.70.10">
    <property type="entry name" value="Cysteine proteinases"/>
    <property type="match status" value="1"/>
</dbReference>
<evidence type="ECO:0000256" key="1">
    <source>
        <dbReference type="RuleBase" id="RU366025"/>
    </source>
</evidence>
<keyword evidence="1" id="KW-0833">Ubl conjugation pathway</keyword>
<dbReference type="InterPro" id="IPR050164">
    <property type="entry name" value="Peptidase_C19"/>
</dbReference>
<dbReference type="GO" id="GO:0006508">
    <property type="term" value="P:proteolysis"/>
    <property type="evidence" value="ECO:0007669"/>
    <property type="project" value="UniProtKB-KW"/>
</dbReference>
<organism evidence="4">
    <name type="scientific">Capitella teleta</name>
    <name type="common">Polychaete worm</name>
    <dbReference type="NCBI Taxonomy" id="283909"/>
    <lineage>
        <taxon>Eukaryota</taxon>
        <taxon>Metazoa</taxon>
        <taxon>Spiralia</taxon>
        <taxon>Lophotrochozoa</taxon>
        <taxon>Annelida</taxon>
        <taxon>Polychaeta</taxon>
        <taxon>Sedentaria</taxon>
        <taxon>Scolecida</taxon>
        <taxon>Capitellidae</taxon>
        <taxon>Capitella</taxon>
    </lineage>
</organism>
<comment type="catalytic activity">
    <reaction evidence="1">
        <text>Thiol-dependent hydrolysis of ester, thioester, amide, peptide and isopeptide bonds formed by the C-terminal Gly of ubiquitin (a 76-residue protein attached to proteins as an intracellular targeting signal).</text>
        <dbReference type="EC" id="3.4.19.12"/>
    </reaction>
</comment>
<dbReference type="SUPFAM" id="SSF54001">
    <property type="entry name" value="Cysteine proteinases"/>
    <property type="match status" value="1"/>
</dbReference>
<gene>
    <name evidence="4" type="ORF">CAPTEDRAFT_222637</name>
</gene>
<accession>R7UJJ7</accession>
<reference evidence="6" key="1">
    <citation type="submission" date="2012-12" db="EMBL/GenBank/DDBJ databases">
        <authorList>
            <person name="Hellsten U."/>
            <person name="Grimwood J."/>
            <person name="Chapman J.A."/>
            <person name="Shapiro H."/>
            <person name="Aerts A."/>
            <person name="Otillar R.P."/>
            <person name="Terry A.Y."/>
            <person name="Boore J.L."/>
            <person name="Simakov O."/>
            <person name="Marletaz F."/>
            <person name="Cho S.-J."/>
            <person name="Edsinger-Gonzales E."/>
            <person name="Havlak P."/>
            <person name="Kuo D.-H."/>
            <person name="Larsson T."/>
            <person name="Lv J."/>
            <person name="Arendt D."/>
            <person name="Savage R."/>
            <person name="Osoegawa K."/>
            <person name="de Jong P."/>
            <person name="Lindberg D.R."/>
            <person name="Seaver E.C."/>
            <person name="Weisblat D.A."/>
            <person name="Putnam N.H."/>
            <person name="Grigoriev I.V."/>
            <person name="Rokhsar D.S."/>
        </authorList>
    </citation>
    <scope>NUCLEOTIDE SEQUENCE</scope>
    <source>
        <strain evidence="6">I ESC-2004</strain>
    </source>
</reference>
<keyword evidence="1" id="KW-0645">Protease</keyword>
<dbReference type="InterPro" id="IPR001394">
    <property type="entry name" value="Peptidase_C19_UCH"/>
</dbReference>
<dbReference type="PROSITE" id="PS00972">
    <property type="entry name" value="USP_1"/>
    <property type="match status" value="1"/>
</dbReference>
<dbReference type="FunCoup" id="R7UJJ7">
    <property type="interactions" value="963"/>
</dbReference>
<dbReference type="EnsemblMetazoa" id="CapteT222637">
    <property type="protein sequence ID" value="CapteP222637"/>
    <property type="gene ID" value="CapteG222637"/>
</dbReference>
<dbReference type="PANTHER" id="PTHR24006">
    <property type="entry name" value="UBIQUITIN CARBOXYL-TERMINAL HYDROLASE"/>
    <property type="match status" value="1"/>
</dbReference>
<proteinExistence type="inferred from homology"/>
<dbReference type="Pfam" id="PF21246">
    <property type="entry name" value="Usp38-like_N"/>
    <property type="match status" value="1"/>
</dbReference>
<keyword evidence="1" id="KW-0788">Thiol protease</keyword>
<dbReference type="Proteomes" id="UP000014760">
    <property type="component" value="Unassembled WGS sequence"/>
</dbReference>
<comment type="similarity">
    <text evidence="1">Belongs to the peptidase C19 family.</text>
</comment>
<dbReference type="STRING" id="283909.R7UJJ7"/>
<evidence type="ECO:0000313" key="6">
    <source>
        <dbReference type="Proteomes" id="UP000014760"/>
    </source>
</evidence>
<sequence length="810" mass="90718">MDSILTAMLRSTQPEAMKSQFVRKILSLGKNSPNNVLQMLNACLQGVVSESDASVREKYQTVYLCWAEHNIEQFTQFFTASRVNDLLESSSPDSISLLQSSFSFLQESPHFYTLCSVVQARAVQVVRLHMDFATVSRFCRFLNLNRHCIPQGVHTASFCVAVIHAVSTIFLPKGEGYPAMLAFVEGVTNRIGGLLQHIWLTVDDGSVAQCLHSILSIISTESERDPSFALGGIVQFLPTKFVASITAKTVAKDSDASMMSALSRMIDWLAWPGARNIHLWIIAFLQSLAKANRFGVLINITHEKITTVYDKLQYPVIQEGVFAVLSHLLLSFRSSPLPFHKIVGSVPATITQLETQKNHHLLESYVHLLHCLMQMHPGYPDLYEPILEAVKHLPVSSPDDIQRLMRQSKWHGSLTGSARDLVLPEFSLPKSETGRTGLVNLGNTCFMNSVLQVLFMTRGLRHGVLDVATDRKMKVLYRLQELFAFLTLSQRAAYAPSACLEATRPSWFARGCQQDCSEYLRFVLDQLHEEENPSSSSSSLVQKCFGGRLLNTYTCSVCGRQSSHTENFNDLPLAFPELTPNSQLEDLLTHYLRPEILKGSNRYHCESCQELQEAERSVRIEQAPQYLILTLLRFSYSAKTQSRAKILSDVKYPSALTLPVLNDQEEAYELTSVIVHSGTSSESGHYYAYARSEDDRWILFNDSRVSFSSFASFSSVTSKFAKDTAYVLVYAKTSSCHGNHRDTPLHADLVSAVEKDNLLYVQEEEAAREREMRQREKSSSNSFSSKWNDHNGPPGSCGGGGFGSMPRFVC</sequence>
<keyword evidence="6" id="KW-1185">Reference proteome</keyword>
<dbReference type="OrthoDB" id="2420415at2759"/>
<dbReference type="HOGENOM" id="CLU_010910_1_0_1"/>
<feature type="region of interest" description="Disordered" evidence="2">
    <location>
        <begin position="765"/>
        <end position="799"/>
    </location>
</feature>
<dbReference type="InterPro" id="IPR049407">
    <property type="entry name" value="Usp38-like_N"/>
</dbReference>
<dbReference type="OMA" id="YKMCGRS"/>
<name>R7UJJ7_CAPTE</name>
<evidence type="ECO:0000313" key="4">
    <source>
        <dbReference type="EMBL" id="ELU03938.1"/>
    </source>
</evidence>
<dbReference type="EMBL" id="KB302742">
    <property type="protein sequence ID" value="ELU03938.1"/>
    <property type="molecule type" value="Genomic_DNA"/>
</dbReference>
<dbReference type="InterPro" id="IPR018200">
    <property type="entry name" value="USP_CS"/>
</dbReference>
<dbReference type="AlphaFoldDB" id="R7UJJ7"/>
<keyword evidence="1" id="KW-0378">Hydrolase</keyword>
<dbReference type="PROSITE" id="PS00973">
    <property type="entry name" value="USP_2"/>
    <property type="match status" value="1"/>
</dbReference>
<reference evidence="5" key="3">
    <citation type="submission" date="2015-06" db="UniProtKB">
        <authorList>
            <consortium name="EnsemblMetazoa"/>
        </authorList>
    </citation>
    <scope>IDENTIFICATION</scope>
</reference>
<evidence type="ECO:0000256" key="2">
    <source>
        <dbReference type="SAM" id="MobiDB-lite"/>
    </source>
</evidence>
<reference evidence="4 6" key="2">
    <citation type="journal article" date="2013" name="Nature">
        <title>Insights into bilaterian evolution from three spiralian genomes.</title>
        <authorList>
            <person name="Simakov O."/>
            <person name="Marletaz F."/>
            <person name="Cho S.J."/>
            <person name="Edsinger-Gonzales E."/>
            <person name="Havlak P."/>
            <person name="Hellsten U."/>
            <person name="Kuo D.H."/>
            <person name="Larsson T."/>
            <person name="Lv J."/>
            <person name="Arendt D."/>
            <person name="Savage R."/>
            <person name="Osoegawa K."/>
            <person name="de Jong P."/>
            <person name="Grimwood J."/>
            <person name="Chapman J.A."/>
            <person name="Shapiro H."/>
            <person name="Aerts A."/>
            <person name="Otillar R.P."/>
            <person name="Terry A.Y."/>
            <person name="Boore J.L."/>
            <person name="Grigoriev I.V."/>
            <person name="Lindberg D.R."/>
            <person name="Seaver E.C."/>
            <person name="Weisblat D.A."/>
            <person name="Putnam N.H."/>
            <person name="Rokhsar D.S."/>
        </authorList>
    </citation>
    <scope>NUCLEOTIDE SEQUENCE</scope>
    <source>
        <strain evidence="4 6">I ESC-2004</strain>
    </source>
</reference>
<dbReference type="PANTHER" id="PTHR24006:SF908">
    <property type="entry name" value="DEUBIQUITINATING APOPTOTIC INHIBITOR, ISOFORM A"/>
    <property type="match status" value="1"/>
</dbReference>